<sequence length="738" mass="75442">MLTAQLRVPRTPRTLVPRPRLTTRLDALAQVPVAVVTGGAGWGKTTLLAEWVRRARSPVAWVTVGPLDGDPVRFWTLVATALSGPAPEATGPALAALGVPSVDPVDVALPLLLNGLAERTAPALLVLDDLHEVTDGRVAAGLELLLENQPPALRVVLAGRGVPVPGLARLRARGRLVEVGREDLRFTDAEARELLAGTPQGDGDAAAGVVSRSEGWAAGLALGALALRGAAAGHAPRPGPPGREHALEYLAAEVLAGQPAARRELLTAVAVLDRASGALLDAVLDRRGSAGELADLERTGTFVGTADGEWYRMHELTRAALLRETDPARTRELLTRAARWSLDAGLPEDAVRALLAAGDHPAAADVLVASTGVFLGTGRVGVFAQLGALLEPAATASVPLLASLAWAAGVTGRLDRVPALLDRAERLLRDGAPDPGYPGFATTAGALASLRSVYGTPPTAAPGAARTAAETAVAAETDPGLPGWVAAHVALGGALLAGGDPAAALPVLDRAWSAPAVAVLPASSRLEVAGLLGWCLLEADDPDRARGVVRTTAAEVTALESALGDAAAGAVALLHAVAARLSGVDGDLRSARRRSARAADLVTVQAHPAVAVLVLVDAAGWALRCGDARAALALLDQAREAARDAPPAPALAARLVALGAEAGSGVARSSRAVLAEPLTEREVTVLRLLRGPLSRRQIAAELHLSVNTVKGYTAALYRKLGVDSRADAVTRAAELGLG</sequence>
<dbReference type="PANTHER" id="PTHR44688:SF16">
    <property type="entry name" value="DNA-BINDING TRANSCRIPTIONAL ACTIVATOR DEVR_DOSR"/>
    <property type="match status" value="1"/>
</dbReference>
<dbReference type="InterPro" id="IPR027417">
    <property type="entry name" value="P-loop_NTPase"/>
</dbReference>
<dbReference type="RefSeq" id="WP_183513481.1">
    <property type="nucleotide sequence ID" value="NZ_JACIBU010000001.1"/>
</dbReference>
<dbReference type="InterPro" id="IPR003593">
    <property type="entry name" value="AAA+_ATPase"/>
</dbReference>
<dbReference type="PROSITE" id="PS50043">
    <property type="entry name" value="HTH_LUXR_2"/>
    <property type="match status" value="1"/>
</dbReference>
<dbReference type="CDD" id="cd06170">
    <property type="entry name" value="LuxR_C_like"/>
    <property type="match status" value="1"/>
</dbReference>
<dbReference type="Pfam" id="PF00196">
    <property type="entry name" value="GerE"/>
    <property type="match status" value="1"/>
</dbReference>
<feature type="domain" description="HTH luxR-type" evidence="4">
    <location>
        <begin position="671"/>
        <end position="736"/>
    </location>
</feature>
<organism evidence="5 6">
    <name type="scientific">Modestobacter versicolor</name>
    <dbReference type="NCBI Taxonomy" id="429133"/>
    <lineage>
        <taxon>Bacteria</taxon>
        <taxon>Bacillati</taxon>
        <taxon>Actinomycetota</taxon>
        <taxon>Actinomycetes</taxon>
        <taxon>Geodermatophilales</taxon>
        <taxon>Geodermatophilaceae</taxon>
        <taxon>Modestobacter</taxon>
    </lineage>
</organism>
<gene>
    <name evidence="5" type="ORF">FHX36_000645</name>
</gene>
<dbReference type="InterPro" id="IPR036388">
    <property type="entry name" value="WH-like_DNA-bd_sf"/>
</dbReference>
<proteinExistence type="predicted"/>
<reference evidence="5 6" key="1">
    <citation type="submission" date="2020-08" db="EMBL/GenBank/DDBJ databases">
        <title>Sequencing the genomes of 1000 actinobacteria strains.</title>
        <authorList>
            <person name="Klenk H.-P."/>
        </authorList>
    </citation>
    <scope>NUCLEOTIDE SEQUENCE [LARGE SCALE GENOMIC DNA]</scope>
    <source>
        <strain evidence="5 6">DSM 16678</strain>
    </source>
</reference>
<dbReference type="GO" id="GO:0003677">
    <property type="term" value="F:DNA binding"/>
    <property type="evidence" value="ECO:0007669"/>
    <property type="project" value="UniProtKB-KW"/>
</dbReference>
<dbReference type="GO" id="GO:0006355">
    <property type="term" value="P:regulation of DNA-templated transcription"/>
    <property type="evidence" value="ECO:0007669"/>
    <property type="project" value="InterPro"/>
</dbReference>
<dbReference type="InterPro" id="IPR000792">
    <property type="entry name" value="Tscrpt_reg_LuxR_C"/>
</dbReference>
<dbReference type="EMBL" id="JACIBU010000001">
    <property type="protein sequence ID" value="MBB3674910.1"/>
    <property type="molecule type" value="Genomic_DNA"/>
</dbReference>
<dbReference type="SUPFAM" id="SSF52540">
    <property type="entry name" value="P-loop containing nucleoside triphosphate hydrolases"/>
    <property type="match status" value="1"/>
</dbReference>
<accession>A0A839XTI4</accession>
<evidence type="ECO:0000256" key="2">
    <source>
        <dbReference type="ARBA" id="ARBA00023125"/>
    </source>
</evidence>
<evidence type="ECO:0000256" key="1">
    <source>
        <dbReference type="ARBA" id="ARBA00023015"/>
    </source>
</evidence>
<dbReference type="Pfam" id="PF25873">
    <property type="entry name" value="WHD_MalT"/>
    <property type="match status" value="1"/>
</dbReference>
<evidence type="ECO:0000259" key="4">
    <source>
        <dbReference type="PROSITE" id="PS50043"/>
    </source>
</evidence>
<dbReference type="InterPro" id="IPR016032">
    <property type="entry name" value="Sig_transdc_resp-reg_C-effctor"/>
</dbReference>
<keyword evidence="2" id="KW-0238">DNA-binding</keyword>
<protein>
    <submittedName>
        <fullName evidence="5">LuxR family maltose regulon positive regulatory protein</fullName>
    </submittedName>
</protein>
<dbReference type="SMART" id="SM00421">
    <property type="entry name" value="HTH_LUXR"/>
    <property type="match status" value="1"/>
</dbReference>
<dbReference type="PANTHER" id="PTHR44688">
    <property type="entry name" value="DNA-BINDING TRANSCRIPTIONAL ACTIVATOR DEVR_DOSR"/>
    <property type="match status" value="1"/>
</dbReference>
<dbReference type="Gene3D" id="3.40.50.300">
    <property type="entry name" value="P-loop containing nucleotide triphosphate hydrolases"/>
    <property type="match status" value="1"/>
</dbReference>
<dbReference type="InterPro" id="IPR059106">
    <property type="entry name" value="WHD_MalT"/>
</dbReference>
<name>A0A839XTI4_9ACTN</name>
<dbReference type="SUPFAM" id="SSF46894">
    <property type="entry name" value="C-terminal effector domain of the bipartite response regulators"/>
    <property type="match status" value="1"/>
</dbReference>
<evidence type="ECO:0000313" key="6">
    <source>
        <dbReference type="Proteomes" id="UP000580718"/>
    </source>
</evidence>
<dbReference type="SMART" id="SM00382">
    <property type="entry name" value="AAA"/>
    <property type="match status" value="1"/>
</dbReference>
<comment type="caution">
    <text evidence="5">The sequence shown here is derived from an EMBL/GenBank/DDBJ whole genome shotgun (WGS) entry which is preliminary data.</text>
</comment>
<keyword evidence="1" id="KW-0805">Transcription regulation</keyword>
<keyword evidence="3" id="KW-0804">Transcription</keyword>
<evidence type="ECO:0000256" key="3">
    <source>
        <dbReference type="ARBA" id="ARBA00023163"/>
    </source>
</evidence>
<dbReference type="AlphaFoldDB" id="A0A839XTI4"/>
<dbReference type="Proteomes" id="UP000580718">
    <property type="component" value="Unassembled WGS sequence"/>
</dbReference>
<dbReference type="Gene3D" id="1.10.10.10">
    <property type="entry name" value="Winged helix-like DNA-binding domain superfamily/Winged helix DNA-binding domain"/>
    <property type="match status" value="1"/>
</dbReference>
<evidence type="ECO:0000313" key="5">
    <source>
        <dbReference type="EMBL" id="MBB3674910.1"/>
    </source>
</evidence>